<feature type="compositionally biased region" description="Polar residues" evidence="1">
    <location>
        <begin position="609"/>
        <end position="619"/>
    </location>
</feature>
<gene>
    <name evidence="3" type="ORF">CCUS01_11115</name>
</gene>
<dbReference type="InterPro" id="IPR011993">
    <property type="entry name" value="PH-like_dom_sf"/>
</dbReference>
<feature type="compositionally biased region" description="Polar residues" evidence="1">
    <location>
        <begin position="976"/>
        <end position="1011"/>
    </location>
</feature>
<dbReference type="Pfam" id="PF00169">
    <property type="entry name" value="PH"/>
    <property type="match status" value="1"/>
</dbReference>
<feature type="compositionally biased region" description="Low complexity" evidence="1">
    <location>
        <begin position="909"/>
        <end position="927"/>
    </location>
</feature>
<evidence type="ECO:0000313" key="4">
    <source>
        <dbReference type="Proteomes" id="UP001239213"/>
    </source>
</evidence>
<feature type="compositionally biased region" description="Polar residues" evidence="1">
    <location>
        <begin position="1022"/>
        <end position="1033"/>
    </location>
</feature>
<feature type="compositionally biased region" description="Polar residues" evidence="1">
    <location>
        <begin position="1189"/>
        <end position="1213"/>
    </location>
</feature>
<feature type="compositionally biased region" description="Polar residues" evidence="1">
    <location>
        <begin position="101"/>
        <end position="131"/>
    </location>
</feature>
<sequence length="1492" mass="161934">MLTKSASMGTTVLSFMSQFSAASRDGSKTNQPTPNSSPPPDAATPFPPYHLKSHPTSNPPTTQHQRQQSQSQKTEPFPEPPASFGQRPATPTSPARPPSEYASSPANGTANSSPVNSPRSVTGRQRSSSRPLSMVMPYQPPLMDINEDTIPELQPIFTFLNSHANKLYQEGYFLKLDDQNTPTLAAGGDAHNTRARSLTKSTEGKPNPDRTWTECFAQLVGTVLSLWDAAELDAAGEDGEILPKFINLTDASIKMIESLPTRSNDEQPLQNILSVSTAGRNRYLLHFNSHHSLIQWTAGIRLAMYEHSTLQEAYTGALIAGKGKSLNNINLIMDRQKFKTEEWVRVRFGAGVPWRRCWCVISPPDEKEYARAQKEMRKKSPYDRSTPILKGDIKFYDTKKDGKKQKKARPIATITDAYSSYAIYPQAKSLIDASTLLKIEGNITIHSDPPSSTEGFVFIMPETHPAVSGFEMLLRFLFPTWDTFCLYGRPGRLVASVLDPRSLMFAMPKHRRYGYLEILDVTGLILEEGSSSWSERDWRKKLKELTGKRMNAMDESQATRQRSGSKKSNRLSFGNGTSSPVPAKPRVGFASDAISNRSSRSMSLGAPNRSESTPVTTSRAPPALAGIMNKANHARNSSDPHLLGHTPQRPEDRGYDSSYSNSYNNSPARSPARGPSPAGGPPPARGILRSGTQSSEEDTARSTPVREIEGTVRQMESPEPVAAPPAFNYGPNSKPAGKPYHSPDLRRATTRLSNTTLSQLTKAGGFVIPPDSPSDASSERRSGEDAAPSGPLVHPQAYPDHHVGGTANDTMSREALTPNQTPPPSGGLPPPIPPMNQKRSRSPLAQQTFGPPSPHPQGPLPPNPQSRGPQDARPPPPPEHLEGLEQMRSPVEGHPPQIRPQPSFSNFSRPDGTRTPPLGGPGRVPTPEMRNRGMNPQAMGPPPPPHGRDPRVQGRGVPLPGIDTNPAFQRKPLPTRSDSLRSPQQQTPISASSGGSWGNNIIDQAGFQQIQPRDPRQRTPVPEQQINRAQTQRSDASYYDDASSTASPDYASRKSSETQRSQKSFERPRAGVLKTVGGADSDNGEFAIPDVNFGPTVNYGANQPARNKTPTPMTYQAMPGPQRPFSPAAMKSPTGNDPSHNRQESEETVRKVAWQPGAAAVPSGPGMSAEQFVQQRAAQPTAPMYAHNRTPSGNILTMRSMTPTPAMTRSGSQEMLARHSRSSSADLLQRPGSRGANAVLDMTSSGEVSSHLSAREQEHVARMTGSPLITMAGNRNANQQQQGAGLVGAIHAREQERQRAKQGMNTQAVQQAINQRQQQQAMVYQQQLQRQQQQQVYQQQQMYAQQQQPMSPGGMIPQGMYTQSNMSVGQMSQMGPMGQMGQPRGQPNGYATGPAQNFGYAQGGSYGPASNYGGGAASTYGGAVSNFGGQGGGYSQGGSYANPMAMRQGRQSPGPQIMDPRFMQQQQGQYSPGARQGGRGQAYPATYQGQAF</sequence>
<dbReference type="Proteomes" id="UP001239213">
    <property type="component" value="Unassembled WGS sequence"/>
</dbReference>
<feature type="compositionally biased region" description="Low complexity" evidence="1">
    <location>
        <begin position="1034"/>
        <end position="1050"/>
    </location>
</feature>
<feature type="compositionally biased region" description="Low complexity" evidence="1">
    <location>
        <begin position="63"/>
        <end position="72"/>
    </location>
</feature>
<feature type="compositionally biased region" description="Pro residues" evidence="1">
    <location>
        <begin position="851"/>
        <end position="864"/>
    </location>
</feature>
<feature type="region of interest" description="Disordered" evidence="1">
    <location>
        <begin position="19"/>
        <end position="138"/>
    </location>
</feature>
<feature type="compositionally biased region" description="Polar residues" evidence="1">
    <location>
        <begin position="593"/>
        <end position="602"/>
    </location>
</feature>
<dbReference type="FunFam" id="2.30.29.30:FF:000203">
    <property type="entry name" value="PH domain-containing protein"/>
    <property type="match status" value="1"/>
</dbReference>
<dbReference type="Gene3D" id="2.30.29.30">
    <property type="entry name" value="Pleckstrin-homology domain (PH domain)/Phosphotyrosine-binding domain (PTB)"/>
    <property type="match status" value="1"/>
</dbReference>
<accession>A0AAI9U3Q6</accession>
<keyword evidence="4" id="KW-1185">Reference proteome</keyword>
<feature type="compositionally biased region" description="Pro residues" evidence="1">
    <location>
        <begin position="35"/>
        <end position="48"/>
    </location>
</feature>
<feature type="region of interest" description="Disordered" evidence="1">
    <location>
        <begin position="185"/>
        <end position="210"/>
    </location>
</feature>
<dbReference type="SUPFAM" id="SSF50729">
    <property type="entry name" value="PH domain-like"/>
    <property type="match status" value="1"/>
</dbReference>
<feature type="compositionally biased region" description="Low complexity" evidence="1">
    <location>
        <begin position="656"/>
        <end position="676"/>
    </location>
</feature>
<dbReference type="SMART" id="SM00233">
    <property type="entry name" value="PH"/>
    <property type="match status" value="1"/>
</dbReference>
<evidence type="ECO:0000256" key="1">
    <source>
        <dbReference type="SAM" id="MobiDB-lite"/>
    </source>
</evidence>
<feature type="region of interest" description="Disordered" evidence="1">
    <location>
        <begin position="549"/>
        <end position="621"/>
    </location>
</feature>
<feature type="compositionally biased region" description="Pro residues" evidence="1">
    <location>
        <begin position="820"/>
        <end position="834"/>
    </location>
</feature>
<dbReference type="Pfam" id="PF25381">
    <property type="entry name" value="PH_26"/>
    <property type="match status" value="1"/>
</dbReference>
<feature type="compositionally biased region" description="Basic and acidic residues" evidence="1">
    <location>
        <begin position="698"/>
        <end position="710"/>
    </location>
</feature>
<feature type="region of interest" description="Disordered" evidence="1">
    <location>
        <begin position="1464"/>
        <end position="1492"/>
    </location>
</feature>
<dbReference type="InterPro" id="IPR058155">
    <property type="entry name" value="Skg3/CAF120-like_PH"/>
</dbReference>
<feature type="region of interest" description="Disordered" evidence="1">
    <location>
        <begin position="633"/>
        <end position="745"/>
    </location>
</feature>
<comment type="caution">
    <text evidence="3">The sequence shown here is derived from an EMBL/GenBank/DDBJ whole genome shotgun (WGS) entry which is preliminary data.</text>
</comment>
<dbReference type="EMBL" id="MPDP01000300">
    <property type="protein sequence ID" value="KAK1451130.1"/>
    <property type="molecule type" value="Genomic_DNA"/>
</dbReference>
<dbReference type="InterPro" id="IPR001849">
    <property type="entry name" value="PH_domain"/>
</dbReference>
<dbReference type="PROSITE" id="PS50003">
    <property type="entry name" value="PH_DOMAIN"/>
    <property type="match status" value="1"/>
</dbReference>
<protein>
    <submittedName>
        <fullName evidence="3">PH domain-containing protein</fullName>
    </submittedName>
</protein>
<proteinExistence type="predicted"/>
<reference evidence="3" key="1">
    <citation type="submission" date="2016-11" db="EMBL/GenBank/DDBJ databases">
        <title>The genome sequence of Colletotrichum cuscutae.</title>
        <authorList>
            <person name="Baroncelli R."/>
        </authorList>
    </citation>
    <scope>NUCLEOTIDE SEQUENCE</scope>
    <source>
        <strain evidence="3">IMI 304802</strain>
    </source>
</reference>
<evidence type="ECO:0000259" key="2">
    <source>
        <dbReference type="PROSITE" id="PS50003"/>
    </source>
</evidence>
<feature type="compositionally biased region" description="Basic and acidic residues" evidence="1">
    <location>
        <begin position="1139"/>
        <end position="1150"/>
    </location>
</feature>
<evidence type="ECO:0000313" key="3">
    <source>
        <dbReference type="EMBL" id="KAK1451130.1"/>
    </source>
</evidence>
<organism evidence="3 4">
    <name type="scientific">Colletotrichum cuscutae</name>
    <dbReference type="NCBI Taxonomy" id="1209917"/>
    <lineage>
        <taxon>Eukaryota</taxon>
        <taxon>Fungi</taxon>
        <taxon>Dikarya</taxon>
        <taxon>Ascomycota</taxon>
        <taxon>Pezizomycotina</taxon>
        <taxon>Sordariomycetes</taxon>
        <taxon>Hypocreomycetidae</taxon>
        <taxon>Glomerellales</taxon>
        <taxon>Glomerellaceae</taxon>
        <taxon>Colletotrichum</taxon>
        <taxon>Colletotrichum acutatum species complex</taxon>
    </lineage>
</organism>
<feature type="region of interest" description="Disordered" evidence="1">
    <location>
        <begin position="758"/>
        <end position="1082"/>
    </location>
</feature>
<feature type="compositionally biased region" description="Polar residues" evidence="1">
    <location>
        <begin position="1099"/>
        <end position="1114"/>
    </location>
</feature>
<name>A0AAI9U3Q6_9PEZI</name>
<feature type="region of interest" description="Disordered" evidence="1">
    <location>
        <begin position="1098"/>
        <end position="1238"/>
    </location>
</feature>
<feature type="compositionally biased region" description="Polar residues" evidence="1">
    <location>
        <begin position="570"/>
        <end position="580"/>
    </location>
</feature>
<feature type="domain" description="PH" evidence="2">
    <location>
        <begin position="191"/>
        <end position="305"/>
    </location>
</feature>